<feature type="region of interest" description="Disordered" evidence="1">
    <location>
        <begin position="58"/>
        <end position="87"/>
    </location>
</feature>
<dbReference type="Pfam" id="PF13452">
    <property type="entry name" value="FAS1_DH_region"/>
    <property type="match status" value="1"/>
</dbReference>
<keyword evidence="4" id="KW-1185">Reference proteome</keyword>
<dbReference type="CDD" id="cd03441">
    <property type="entry name" value="R_hydratase_like"/>
    <property type="match status" value="1"/>
</dbReference>
<evidence type="ECO:0000256" key="1">
    <source>
        <dbReference type="SAM" id="MobiDB-lite"/>
    </source>
</evidence>
<comment type="caution">
    <text evidence="3">The sequence shown here is derived from an EMBL/GenBank/DDBJ whole genome shotgun (WGS) entry which is preliminary data.</text>
</comment>
<dbReference type="EMBL" id="JWIO01000004">
    <property type="protein sequence ID" value="KLL12456.1"/>
    <property type="molecule type" value="Genomic_DNA"/>
</dbReference>
<evidence type="ECO:0000259" key="2">
    <source>
        <dbReference type="Pfam" id="PF13452"/>
    </source>
</evidence>
<dbReference type="InterPro" id="IPR029069">
    <property type="entry name" value="HotDog_dom_sf"/>
</dbReference>
<dbReference type="SUPFAM" id="SSF54637">
    <property type="entry name" value="Thioesterase/thiol ester dehydrase-isomerase"/>
    <property type="match status" value="1"/>
</dbReference>
<dbReference type="Gene3D" id="3.10.129.10">
    <property type="entry name" value="Hotdog Thioesterase"/>
    <property type="match status" value="1"/>
</dbReference>
<dbReference type="InterPro" id="IPR039569">
    <property type="entry name" value="FAS1-like_DH_region"/>
</dbReference>
<protein>
    <recommendedName>
        <fullName evidence="2">FAS1-like dehydratase domain-containing protein</fullName>
    </recommendedName>
</protein>
<accession>A0ABR5F6U4</accession>
<evidence type="ECO:0000313" key="3">
    <source>
        <dbReference type="EMBL" id="KLL12456.1"/>
    </source>
</evidence>
<dbReference type="RefSeq" id="WP_086055230.1">
    <property type="nucleotide sequence ID" value="NZ_JWIO01000004.1"/>
</dbReference>
<reference evidence="3 4" key="1">
    <citation type="submission" date="2014-12" db="EMBL/GenBank/DDBJ databases">
        <title>Frankia sp. BMG5.1 draft genome.</title>
        <authorList>
            <person name="Gtari M."/>
            <person name="Ghodhbane-Gtari F."/>
            <person name="Nouioui I."/>
            <person name="Ktari A."/>
            <person name="Hezbri K."/>
            <person name="Mimouni W."/>
            <person name="Sbissi I."/>
            <person name="Ayari A."/>
            <person name="Yamanaka T."/>
            <person name="Normand P."/>
            <person name="Tisa L.S."/>
            <person name="Boudabous A."/>
        </authorList>
    </citation>
    <scope>NUCLEOTIDE SEQUENCE [LARGE SCALE GENOMIC DNA]</scope>
    <source>
        <strain evidence="3 4">BMG5.1</strain>
    </source>
</reference>
<feature type="domain" description="FAS1-like dehydratase" evidence="2">
    <location>
        <begin position="4"/>
        <end position="144"/>
    </location>
</feature>
<gene>
    <name evidence="3" type="ORF">FrCorBMG51_03930</name>
</gene>
<sequence length="158" mass="17470">MSFSFPVEAGAVLMFARALGDLDPRWYDEESPAAQAHGGVLAPPTFVASAAHFDPDWPYRPRPGTPWHGSGRGPGFPPPASGSGTSLHAEQHYEYHRPIRPGDVLTVDREPGKRWEKQSARAGTLRFEEEITRFTNQRGELVVTAIRVRVVTERPVEG</sequence>
<dbReference type="Proteomes" id="UP000035425">
    <property type="component" value="Unassembled WGS sequence"/>
</dbReference>
<proteinExistence type="predicted"/>
<evidence type="ECO:0000313" key="4">
    <source>
        <dbReference type="Proteomes" id="UP000035425"/>
    </source>
</evidence>
<organism evidence="3 4">
    <name type="scientific">Protofrankia coriariae</name>
    <dbReference type="NCBI Taxonomy" id="1562887"/>
    <lineage>
        <taxon>Bacteria</taxon>
        <taxon>Bacillati</taxon>
        <taxon>Actinomycetota</taxon>
        <taxon>Actinomycetes</taxon>
        <taxon>Frankiales</taxon>
        <taxon>Frankiaceae</taxon>
        <taxon>Protofrankia</taxon>
    </lineage>
</organism>
<name>A0ABR5F6U4_9ACTN</name>